<dbReference type="InterPro" id="IPR029063">
    <property type="entry name" value="SAM-dependent_MTases_sf"/>
</dbReference>
<keyword evidence="2 6" id="KW-0808">Transferase</keyword>
<keyword evidence="10" id="KW-1185">Reference proteome</keyword>
<evidence type="ECO:0000256" key="4">
    <source>
        <dbReference type="ARBA" id="ARBA00022747"/>
    </source>
</evidence>
<dbReference type="Pfam" id="PF00145">
    <property type="entry name" value="DNA_methylase"/>
    <property type="match status" value="1"/>
</dbReference>
<dbReference type="InterPro" id="IPR031303">
    <property type="entry name" value="C5_meth_CS"/>
</dbReference>
<evidence type="ECO:0000256" key="1">
    <source>
        <dbReference type="ARBA" id="ARBA00022603"/>
    </source>
</evidence>
<comment type="catalytic activity">
    <reaction evidence="5 8">
        <text>a 2'-deoxycytidine in DNA + S-adenosyl-L-methionine = a 5-methyl-2'-deoxycytidine in DNA + S-adenosyl-L-homocysteine + H(+)</text>
        <dbReference type="Rhea" id="RHEA:13681"/>
        <dbReference type="Rhea" id="RHEA-COMP:11369"/>
        <dbReference type="Rhea" id="RHEA-COMP:11370"/>
        <dbReference type="ChEBI" id="CHEBI:15378"/>
        <dbReference type="ChEBI" id="CHEBI:57856"/>
        <dbReference type="ChEBI" id="CHEBI:59789"/>
        <dbReference type="ChEBI" id="CHEBI:85452"/>
        <dbReference type="ChEBI" id="CHEBI:85454"/>
        <dbReference type="EC" id="2.1.1.37"/>
    </reaction>
</comment>
<dbReference type="InterPro" id="IPR001525">
    <property type="entry name" value="C5_MeTfrase"/>
</dbReference>
<evidence type="ECO:0000256" key="6">
    <source>
        <dbReference type="PROSITE-ProRule" id="PRU01016"/>
    </source>
</evidence>
<dbReference type="Gene3D" id="3.90.120.10">
    <property type="entry name" value="DNA Methylase, subunit A, domain 2"/>
    <property type="match status" value="1"/>
</dbReference>
<evidence type="ECO:0000313" key="10">
    <source>
        <dbReference type="Proteomes" id="UP000199239"/>
    </source>
</evidence>
<dbReference type="NCBIfam" id="TIGR00675">
    <property type="entry name" value="dcm"/>
    <property type="match status" value="1"/>
</dbReference>
<dbReference type="SUPFAM" id="SSF53335">
    <property type="entry name" value="S-adenosyl-L-methionine-dependent methyltransferases"/>
    <property type="match status" value="1"/>
</dbReference>
<dbReference type="PRINTS" id="PR00105">
    <property type="entry name" value="C5METTRFRASE"/>
</dbReference>
<sequence length="448" mass="51229">MKAERKLRFVDLFSGLGGFHTALSRMDCECVFACEIDQGLRNLYQSNHGIRPAADIRFAWKDIPPHDILCAGFPCQPFSKAGSQKGFECEDSGDLFDYILKAIDKHDPRFLIFENVPNIMRHNHGETWRRIESSLRGRGYEVEAQELSPHHFGIPQVRPRAIIVGAKDLSDFDWPALSNAPSKLHLSSILDVNPNDADCLSDDYLRYLEVWEEFLRVIPSGIKLPSFPIWAMEFGANYPVEERTPSSYHKNYLARFRGKFGASLAKMSKGHQLAALPAYARGLERTFPRWKIKFILQNREFYEQNKDHLRGWLPKVQEFAPSFQKFEWNWQDGSRTLWDKVIQFRASGIRVKNPATAPSLVALTTSQVPVVAWEKRYMTMRECARLQSMDGLQSLPESKTRAYKALGNAVNVDVISLVADNLLNTIRVREANERDQLEIVPDVVVNLG</sequence>
<dbReference type="RefSeq" id="WP_093915702.1">
    <property type="nucleotide sequence ID" value="NZ_FPAJ01000002.1"/>
</dbReference>
<evidence type="ECO:0000256" key="7">
    <source>
        <dbReference type="RuleBase" id="RU000416"/>
    </source>
</evidence>
<dbReference type="GO" id="GO:0003886">
    <property type="term" value="F:DNA (cytosine-5-)-methyltransferase activity"/>
    <property type="evidence" value="ECO:0007669"/>
    <property type="project" value="UniProtKB-EC"/>
</dbReference>
<proteinExistence type="inferred from homology"/>
<dbReference type="PROSITE" id="PS51679">
    <property type="entry name" value="SAM_MT_C5"/>
    <property type="match status" value="1"/>
</dbReference>
<dbReference type="Gene3D" id="3.40.50.150">
    <property type="entry name" value="Vaccinia Virus protein VP39"/>
    <property type="match status" value="1"/>
</dbReference>
<dbReference type="PROSITE" id="PS00094">
    <property type="entry name" value="C5_MTASE_1"/>
    <property type="match status" value="1"/>
</dbReference>
<name>A0A1I6RT95_9RHOB</name>
<evidence type="ECO:0000256" key="3">
    <source>
        <dbReference type="ARBA" id="ARBA00022691"/>
    </source>
</evidence>
<dbReference type="GO" id="GO:0032259">
    <property type="term" value="P:methylation"/>
    <property type="evidence" value="ECO:0007669"/>
    <property type="project" value="UniProtKB-KW"/>
</dbReference>
<protein>
    <recommendedName>
        <fullName evidence="8">Cytosine-specific methyltransferase</fullName>
        <ecNumber evidence="8">2.1.1.37</ecNumber>
    </recommendedName>
</protein>
<dbReference type="PANTHER" id="PTHR46098">
    <property type="entry name" value="TRNA (CYTOSINE(38)-C(5))-METHYLTRANSFERASE"/>
    <property type="match status" value="1"/>
</dbReference>
<dbReference type="STRING" id="394264.SAMN04488040_1479"/>
<dbReference type="EC" id="2.1.1.37" evidence="8"/>
<dbReference type="PROSITE" id="PS00095">
    <property type="entry name" value="C5_MTASE_2"/>
    <property type="match status" value="1"/>
</dbReference>
<evidence type="ECO:0000313" key="9">
    <source>
        <dbReference type="EMBL" id="SFS67943.1"/>
    </source>
</evidence>
<dbReference type="InterPro" id="IPR050750">
    <property type="entry name" value="C5-MTase"/>
</dbReference>
<dbReference type="PANTHER" id="PTHR46098:SF1">
    <property type="entry name" value="TRNA (CYTOSINE(38)-C(5))-METHYLTRANSFERASE"/>
    <property type="match status" value="1"/>
</dbReference>
<comment type="similarity">
    <text evidence="6 7">Belongs to the class I-like SAM-binding methyltransferase superfamily. C5-methyltransferase family.</text>
</comment>
<feature type="active site" evidence="6">
    <location>
        <position position="75"/>
    </location>
</feature>
<keyword evidence="3 6" id="KW-0949">S-adenosyl-L-methionine</keyword>
<accession>A0A1I6RT95</accession>
<evidence type="ECO:0000256" key="5">
    <source>
        <dbReference type="ARBA" id="ARBA00047422"/>
    </source>
</evidence>
<dbReference type="Proteomes" id="UP000199239">
    <property type="component" value="Unassembled WGS sequence"/>
</dbReference>
<dbReference type="GO" id="GO:0009307">
    <property type="term" value="P:DNA restriction-modification system"/>
    <property type="evidence" value="ECO:0007669"/>
    <property type="project" value="UniProtKB-KW"/>
</dbReference>
<gene>
    <name evidence="9" type="ORF">SAMN04488040_1479</name>
</gene>
<reference evidence="10" key="1">
    <citation type="submission" date="2016-10" db="EMBL/GenBank/DDBJ databases">
        <authorList>
            <person name="Varghese N."/>
            <person name="Submissions S."/>
        </authorList>
    </citation>
    <scope>NUCLEOTIDE SEQUENCE [LARGE SCALE GENOMIC DNA]</scope>
    <source>
        <strain evidence="10">DSM 23422</strain>
    </source>
</reference>
<dbReference type="EMBL" id="FPAJ01000002">
    <property type="protein sequence ID" value="SFS67943.1"/>
    <property type="molecule type" value="Genomic_DNA"/>
</dbReference>
<dbReference type="OrthoDB" id="9813719at2"/>
<organism evidence="9 10">
    <name type="scientific">Sulfitobacter marinus</name>
    <dbReference type="NCBI Taxonomy" id="394264"/>
    <lineage>
        <taxon>Bacteria</taxon>
        <taxon>Pseudomonadati</taxon>
        <taxon>Pseudomonadota</taxon>
        <taxon>Alphaproteobacteria</taxon>
        <taxon>Rhodobacterales</taxon>
        <taxon>Roseobacteraceae</taxon>
        <taxon>Sulfitobacter</taxon>
    </lineage>
</organism>
<keyword evidence="1 6" id="KW-0489">Methyltransferase</keyword>
<dbReference type="AlphaFoldDB" id="A0A1I6RT95"/>
<dbReference type="InterPro" id="IPR018117">
    <property type="entry name" value="C5_DNA_meth_AS"/>
</dbReference>
<evidence type="ECO:0000256" key="8">
    <source>
        <dbReference type="RuleBase" id="RU000417"/>
    </source>
</evidence>
<evidence type="ECO:0000256" key="2">
    <source>
        <dbReference type="ARBA" id="ARBA00022679"/>
    </source>
</evidence>
<keyword evidence="4" id="KW-0680">Restriction system</keyword>